<sequence length="172" mass="20290">MKSFWSLNGLAGTWPACQIFPSRTLAVQLPISRFSTSATLQARKGKGGPKKDKRIVLIRYFLNHPRTPRPLRFSRLRALRHWAIHRAWNLYKAKQRDREERDLERMYNSMRLACEELRQIGENGMPGGKDEGRLYRVAMEKRNIWQGAPIEYARIQTDWPSKSGWNHEWKRG</sequence>
<dbReference type="GO" id="GO:0005739">
    <property type="term" value="C:mitochondrion"/>
    <property type="evidence" value="ECO:0007669"/>
    <property type="project" value="UniProtKB-SubCell"/>
</dbReference>
<dbReference type="GO" id="GO:0005840">
    <property type="term" value="C:ribosome"/>
    <property type="evidence" value="ECO:0007669"/>
    <property type="project" value="UniProtKB-KW"/>
</dbReference>
<evidence type="ECO:0000256" key="6">
    <source>
        <dbReference type="ARBA" id="ARBA00023274"/>
    </source>
</evidence>
<dbReference type="GO" id="GO:0032543">
    <property type="term" value="P:mitochondrial translation"/>
    <property type="evidence" value="ECO:0007669"/>
    <property type="project" value="InterPro"/>
</dbReference>
<name>A0A6G1HRA1_9PEZI</name>
<organism evidence="8 9">
    <name type="scientific">Trichodelitschia bisporula</name>
    <dbReference type="NCBI Taxonomy" id="703511"/>
    <lineage>
        <taxon>Eukaryota</taxon>
        <taxon>Fungi</taxon>
        <taxon>Dikarya</taxon>
        <taxon>Ascomycota</taxon>
        <taxon>Pezizomycotina</taxon>
        <taxon>Dothideomycetes</taxon>
        <taxon>Dothideomycetes incertae sedis</taxon>
        <taxon>Phaeotrichales</taxon>
        <taxon>Phaeotrichaceae</taxon>
        <taxon>Trichodelitschia</taxon>
    </lineage>
</organism>
<evidence type="ECO:0000313" key="9">
    <source>
        <dbReference type="Proteomes" id="UP000799640"/>
    </source>
</evidence>
<evidence type="ECO:0000256" key="2">
    <source>
        <dbReference type="ARBA" id="ARBA00009360"/>
    </source>
</evidence>
<keyword evidence="5" id="KW-0496">Mitochondrion</keyword>
<evidence type="ECO:0000256" key="7">
    <source>
        <dbReference type="ARBA" id="ARBA00035192"/>
    </source>
</evidence>
<keyword evidence="4" id="KW-0689">Ribosomal protein</keyword>
<evidence type="ECO:0000256" key="4">
    <source>
        <dbReference type="ARBA" id="ARBA00022980"/>
    </source>
</evidence>
<accession>A0A6G1HRA1</accession>
<dbReference type="AlphaFoldDB" id="A0A6G1HRA1"/>
<keyword evidence="6" id="KW-0687">Ribonucleoprotein</keyword>
<evidence type="ECO:0000256" key="5">
    <source>
        <dbReference type="ARBA" id="ARBA00023128"/>
    </source>
</evidence>
<gene>
    <name evidence="8" type="ORF">EJ06DRAFT_497001</name>
</gene>
<dbReference type="PANTHER" id="PTHR39150">
    <property type="entry name" value="54S RIBOSOMAL PROTEIN L28, MITOCHONDRIAL"/>
    <property type="match status" value="1"/>
</dbReference>
<dbReference type="Pfam" id="PF09812">
    <property type="entry name" value="MRP-L28"/>
    <property type="match status" value="1"/>
</dbReference>
<comment type="similarity">
    <text evidence="2">Belongs to the mitochondrion-specific ribosomal protein mL40 family.</text>
</comment>
<dbReference type="EMBL" id="ML996700">
    <property type="protein sequence ID" value="KAF2398369.1"/>
    <property type="molecule type" value="Genomic_DNA"/>
</dbReference>
<evidence type="ECO:0000313" key="8">
    <source>
        <dbReference type="EMBL" id="KAF2398369.1"/>
    </source>
</evidence>
<evidence type="ECO:0000256" key="1">
    <source>
        <dbReference type="ARBA" id="ARBA00004173"/>
    </source>
</evidence>
<proteinExistence type="inferred from homology"/>
<dbReference type="GO" id="GO:0003735">
    <property type="term" value="F:structural constituent of ribosome"/>
    <property type="evidence" value="ECO:0007669"/>
    <property type="project" value="InterPro"/>
</dbReference>
<reference evidence="8" key="1">
    <citation type="journal article" date="2020" name="Stud. Mycol.">
        <title>101 Dothideomycetes genomes: a test case for predicting lifestyles and emergence of pathogens.</title>
        <authorList>
            <person name="Haridas S."/>
            <person name="Albert R."/>
            <person name="Binder M."/>
            <person name="Bloem J."/>
            <person name="Labutti K."/>
            <person name="Salamov A."/>
            <person name="Andreopoulos B."/>
            <person name="Baker S."/>
            <person name="Barry K."/>
            <person name="Bills G."/>
            <person name="Bluhm B."/>
            <person name="Cannon C."/>
            <person name="Castanera R."/>
            <person name="Culley D."/>
            <person name="Daum C."/>
            <person name="Ezra D."/>
            <person name="Gonzalez J."/>
            <person name="Henrissat B."/>
            <person name="Kuo A."/>
            <person name="Liang C."/>
            <person name="Lipzen A."/>
            <person name="Lutzoni F."/>
            <person name="Magnuson J."/>
            <person name="Mondo S."/>
            <person name="Nolan M."/>
            <person name="Ohm R."/>
            <person name="Pangilinan J."/>
            <person name="Park H.-J."/>
            <person name="Ramirez L."/>
            <person name="Alfaro M."/>
            <person name="Sun H."/>
            <person name="Tritt A."/>
            <person name="Yoshinaga Y."/>
            <person name="Zwiers L.-H."/>
            <person name="Turgeon B."/>
            <person name="Goodwin S."/>
            <person name="Spatafora J."/>
            <person name="Crous P."/>
            <person name="Grigoriev I."/>
        </authorList>
    </citation>
    <scope>NUCLEOTIDE SEQUENCE</scope>
    <source>
        <strain evidence="8">CBS 262.69</strain>
    </source>
</reference>
<dbReference type="OrthoDB" id="2098203at2759"/>
<dbReference type="InterPro" id="IPR019192">
    <property type="entry name" value="Ribosomal_mL40"/>
</dbReference>
<dbReference type="InterPro" id="IPR042831">
    <property type="entry name" value="Ribosomal_mL40_fung"/>
</dbReference>
<comment type="subcellular location">
    <subcellularLocation>
        <location evidence="1">Mitochondrion</location>
    </subcellularLocation>
</comment>
<keyword evidence="9" id="KW-1185">Reference proteome</keyword>
<dbReference type="Gene3D" id="6.10.250.3440">
    <property type="match status" value="1"/>
</dbReference>
<keyword evidence="3" id="KW-0809">Transit peptide</keyword>
<protein>
    <recommendedName>
        <fullName evidence="7">Large ribosomal subunit protein mL40</fullName>
    </recommendedName>
</protein>
<dbReference type="Proteomes" id="UP000799640">
    <property type="component" value="Unassembled WGS sequence"/>
</dbReference>
<dbReference type="PANTHER" id="PTHR39150:SF1">
    <property type="entry name" value="LARGE RIBOSOMAL SUBUNIT PROTEIN ML40"/>
    <property type="match status" value="1"/>
</dbReference>
<dbReference type="GO" id="GO:1990904">
    <property type="term" value="C:ribonucleoprotein complex"/>
    <property type="evidence" value="ECO:0007669"/>
    <property type="project" value="UniProtKB-KW"/>
</dbReference>
<evidence type="ECO:0000256" key="3">
    <source>
        <dbReference type="ARBA" id="ARBA00022946"/>
    </source>
</evidence>